<dbReference type="PRINTS" id="PR00107">
    <property type="entry name" value="PHOSPHOCPHPR"/>
</dbReference>
<protein>
    <submittedName>
        <fullName evidence="6">HPr family phosphocarrier protein</fullName>
    </submittedName>
</protein>
<dbReference type="NCBIfam" id="TIGR01003">
    <property type="entry name" value="PTS_HPr_family"/>
    <property type="match status" value="1"/>
</dbReference>
<comment type="similarity">
    <text evidence="2">Belongs to the HPr family.</text>
</comment>
<keyword evidence="3" id="KW-0963">Cytoplasm</keyword>
<feature type="domain" description="HPr" evidence="5">
    <location>
        <begin position="1"/>
        <end position="88"/>
    </location>
</feature>
<evidence type="ECO:0000313" key="7">
    <source>
        <dbReference type="Proteomes" id="UP001059934"/>
    </source>
</evidence>
<dbReference type="Proteomes" id="UP001059934">
    <property type="component" value="Chromosome"/>
</dbReference>
<evidence type="ECO:0000256" key="4">
    <source>
        <dbReference type="ARBA" id="ARBA00022683"/>
    </source>
</evidence>
<dbReference type="PROSITE" id="PS51350">
    <property type="entry name" value="PTS_HPR_DOM"/>
    <property type="match status" value="1"/>
</dbReference>
<dbReference type="SUPFAM" id="SSF55594">
    <property type="entry name" value="HPr-like"/>
    <property type="match status" value="1"/>
</dbReference>
<evidence type="ECO:0000256" key="2">
    <source>
        <dbReference type="ARBA" id="ARBA00010736"/>
    </source>
</evidence>
<dbReference type="EMBL" id="CP103416">
    <property type="protein sequence ID" value="UVW35567.1"/>
    <property type="molecule type" value="Genomic_DNA"/>
</dbReference>
<sequence>MIHCQLDIINKLGLHARAATKLASTAGRFGCTIRTGKQEPLVDAKSVMSLMLMAASKGTSLAFEFDGEDEQEAQAAISELLADYFGEDE</sequence>
<keyword evidence="7" id="KW-1185">Reference proteome</keyword>
<dbReference type="InterPro" id="IPR050399">
    <property type="entry name" value="HPr"/>
</dbReference>
<organism evidence="6 7">
    <name type="scientific">SAR92 clade bacterium H455</name>
    <dbReference type="NCBI Taxonomy" id="2974818"/>
    <lineage>
        <taxon>Bacteria</taxon>
        <taxon>Pseudomonadati</taxon>
        <taxon>Pseudomonadota</taxon>
        <taxon>Gammaproteobacteria</taxon>
        <taxon>Cellvibrionales</taxon>
        <taxon>Porticoccaceae</taxon>
        <taxon>SAR92 clade</taxon>
    </lineage>
</organism>
<dbReference type="Pfam" id="PF00381">
    <property type="entry name" value="PTS-HPr"/>
    <property type="match status" value="1"/>
</dbReference>
<dbReference type="Gene3D" id="3.30.1340.10">
    <property type="entry name" value="HPr-like"/>
    <property type="match status" value="1"/>
</dbReference>
<reference evidence="6" key="1">
    <citation type="submission" date="2022-08" db="EMBL/GenBank/DDBJ databases">
        <title>Catabolic pathway analysis in culturable SAR92 clade bacteria reveals their overlooked roles in DMSP degradation in coastal seas.</title>
        <authorList>
            <person name="He X."/>
            <person name="Zhang X."/>
            <person name="Zhang Y."/>
        </authorList>
    </citation>
    <scope>NUCLEOTIDE SEQUENCE</scope>
    <source>
        <strain evidence="6">H455</strain>
    </source>
</reference>
<accession>A0ABY5TP56</accession>
<dbReference type="PROSITE" id="PS00369">
    <property type="entry name" value="PTS_HPR_HIS"/>
    <property type="match status" value="1"/>
</dbReference>
<evidence type="ECO:0000313" key="6">
    <source>
        <dbReference type="EMBL" id="UVW35567.1"/>
    </source>
</evidence>
<dbReference type="PANTHER" id="PTHR33705:SF2">
    <property type="entry name" value="PHOSPHOCARRIER PROTEIN NPR"/>
    <property type="match status" value="1"/>
</dbReference>
<proteinExistence type="inferred from homology"/>
<evidence type="ECO:0000259" key="5">
    <source>
        <dbReference type="PROSITE" id="PS51350"/>
    </source>
</evidence>
<dbReference type="PANTHER" id="PTHR33705">
    <property type="entry name" value="PHOSPHOCARRIER PROTEIN HPR"/>
    <property type="match status" value="1"/>
</dbReference>
<evidence type="ECO:0000256" key="1">
    <source>
        <dbReference type="ARBA" id="ARBA00004496"/>
    </source>
</evidence>
<name>A0ABY5TP56_9GAMM</name>
<dbReference type="InterPro" id="IPR035895">
    <property type="entry name" value="HPr-like_sf"/>
</dbReference>
<dbReference type="InterPro" id="IPR001020">
    <property type="entry name" value="PTS_HPr_His_P_site"/>
</dbReference>
<gene>
    <name evidence="6" type="ORF">NYF23_02885</name>
</gene>
<dbReference type="CDD" id="cd00367">
    <property type="entry name" value="PTS-HPr_like"/>
    <property type="match status" value="1"/>
</dbReference>
<keyword evidence="4" id="KW-0598">Phosphotransferase system</keyword>
<evidence type="ECO:0000256" key="3">
    <source>
        <dbReference type="ARBA" id="ARBA00022490"/>
    </source>
</evidence>
<comment type="subcellular location">
    <subcellularLocation>
        <location evidence="1">Cytoplasm</location>
    </subcellularLocation>
</comment>
<dbReference type="InterPro" id="IPR000032">
    <property type="entry name" value="HPr-like"/>
</dbReference>